<proteinExistence type="predicted"/>
<dbReference type="AlphaFoldDB" id="A0A1A8BLK4"/>
<gene>
    <name evidence="1" type="primary">Nfu_g_1_025455</name>
</gene>
<feature type="non-terminal residue" evidence="1">
    <location>
        <position position="1"/>
    </location>
</feature>
<dbReference type="EMBL" id="HADZ01003459">
    <property type="protein sequence ID" value="SBP67400.1"/>
    <property type="molecule type" value="Transcribed_RNA"/>
</dbReference>
<organism evidence="1">
    <name type="scientific">Nothobranchius kadleci</name>
    <name type="common">African annual killifish</name>
    <dbReference type="NCBI Taxonomy" id="1051664"/>
    <lineage>
        <taxon>Eukaryota</taxon>
        <taxon>Metazoa</taxon>
        <taxon>Chordata</taxon>
        <taxon>Craniata</taxon>
        <taxon>Vertebrata</taxon>
        <taxon>Euteleostomi</taxon>
        <taxon>Actinopterygii</taxon>
        <taxon>Neopterygii</taxon>
        <taxon>Teleostei</taxon>
        <taxon>Neoteleostei</taxon>
        <taxon>Acanthomorphata</taxon>
        <taxon>Ovalentaria</taxon>
        <taxon>Atherinomorphae</taxon>
        <taxon>Cyprinodontiformes</taxon>
        <taxon>Nothobranchiidae</taxon>
        <taxon>Nothobranchius</taxon>
    </lineage>
</organism>
<sequence>HRQNPQWLACGICWTARSQRKGRCPVPQQMPQSRFSDIFWNQTFQEGRTLLNIGQNRNMCTLVYMYLPRRFCASQRPLFPVKGFFSKAGEVVSKKRNRLSPGTVEQILFLNKNDI</sequence>
<evidence type="ECO:0000313" key="1">
    <source>
        <dbReference type="EMBL" id="SBP67400.1"/>
    </source>
</evidence>
<protein>
    <submittedName>
        <fullName evidence="1">Uncharacterized protein</fullName>
    </submittedName>
</protein>
<accession>A0A1A8BLK4</accession>
<name>A0A1A8BLK4_NOTKA</name>
<reference evidence="1" key="2">
    <citation type="submission" date="2016-06" db="EMBL/GenBank/DDBJ databases">
        <title>The genome of a short-lived fish provides insights into sex chromosome evolution and the genetic control of aging.</title>
        <authorList>
            <person name="Reichwald K."/>
            <person name="Felder M."/>
            <person name="Petzold A."/>
            <person name="Koch P."/>
            <person name="Groth M."/>
            <person name="Platzer M."/>
        </authorList>
    </citation>
    <scope>NUCLEOTIDE SEQUENCE</scope>
    <source>
        <tissue evidence="1">Brain</tissue>
    </source>
</reference>
<reference evidence="1" key="1">
    <citation type="submission" date="2016-05" db="EMBL/GenBank/DDBJ databases">
        <authorList>
            <person name="Lavstsen T."/>
            <person name="Jespersen J.S."/>
        </authorList>
    </citation>
    <scope>NUCLEOTIDE SEQUENCE</scope>
    <source>
        <tissue evidence="1">Brain</tissue>
    </source>
</reference>